<evidence type="ECO:0000313" key="4">
    <source>
        <dbReference type="EMBL" id="GAA3555749.1"/>
    </source>
</evidence>
<comment type="caution">
    <text evidence="4">The sequence shown here is derived from an EMBL/GenBank/DDBJ whole genome shotgun (WGS) entry which is preliminary data.</text>
</comment>
<dbReference type="SUPFAM" id="SSF48179">
    <property type="entry name" value="6-phosphogluconate dehydrogenase C-terminal domain-like"/>
    <property type="match status" value="1"/>
</dbReference>
<evidence type="ECO:0000256" key="1">
    <source>
        <dbReference type="ARBA" id="ARBA00005525"/>
    </source>
</evidence>
<dbReference type="PANTHER" id="PTHR11645">
    <property type="entry name" value="PYRROLINE-5-CARBOXYLATE REDUCTASE"/>
    <property type="match status" value="1"/>
</dbReference>
<dbReference type="InterPro" id="IPR000304">
    <property type="entry name" value="Pyrroline-COOH_reductase"/>
</dbReference>
<accession>A0ABP6WTQ1</accession>
<dbReference type="Gene3D" id="1.10.3730.10">
    <property type="entry name" value="ProC C-terminal domain-like"/>
    <property type="match status" value="1"/>
</dbReference>
<dbReference type="Pfam" id="PF03807">
    <property type="entry name" value="F420_oxidored"/>
    <property type="match status" value="1"/>
</dbReference>
<dbReference type="EMBL" id="BAAAZN010000009">
    <property type="protein sequence ID" value="GAA3555749.1"/>
    <property type="molecule type" value="Genomic_DNA"/>
</dbReference>
<dbReference type="PIRSF" id="PIRSF000193">
    <property type="entry name" value="Pyrrol-5-carb_rd"/>
    <property type="match status" value="1"/>
</dbReference>
<dbReference type="RefSeq" id="WP_344862715.1">
    <property type="nucleotide sequence ID" value="NZ_BAAAZN010000009.1"/>
</dbReference>
<sequence length="251" mass="26645">MSGYGFVGTGEITAAIVTGLDGADPVYLSPRGREIGQALAERFPNVQVCGSNQEVLDRAETVVLAVRPQVVRAVLEELTFGPQHVVISAVAAVRLDRLREWAAPATRVVRSIPLPQAERRQSRTVAYPDDAAARRLFEPLGGLVVPDDEAGLEAFSAATATFAAHLDYLATIAGWMGEHGVDPDAASAYLTHVFGQLGQSLSAGSGALAELTARHTTPGGINEQLMTDLRRDGVPDTVRRALDAVLDRVRG</sequence>
<proteinExistence type="inferred from homology"/>
<feature type="domain" description="Pyrroline-5-carboxylate reductase dimerisation" evidence="3">
    <location>
        <begin position="153"/>
        <end position="249"/>
    </location>
</feature>
<dbReference type="Gene3D" id="3.40.50.720">
    <property type="entry name" value="NAD(P)-binding Rossmann-like Domain"/>
    <property type="match status" value="1"/>
</dbReference>
<protein>
    <submittedName>
        <fullName evidence="4">Pyrroline-5-carboxylate reductase</fullName>
    </submittedName>
</protein>
<feature type="domain" description="Pyrroline-5-carboxylate reductase catalytic N-terminal" evidence="2">
    <location>
        <begin position="5"/>
        <end position="91"/>
    </location>
</feature>
<comment type="similarity">
    <text evidence="1">Belongs to the pyrroline-5-carboxylate reductase family.</text>
</comment>
<dbReference type="SUPFAM" id="SSF51735">
    <property type="entry name" value="NAD(P)-binding Rossmann-fold domains"/>
    <property type="match status" value="1"/>
</dbReference>
<organism evidence="4 5">
    <name type="scientific">Amycolatopsis ultiminotia</name>
    <dbReference type="NCBI Taxonomy" id="543629"/>
    <lineage>
        <taxon>Bacteria</taxon>
        <taxon>Bacillati</taxon>
        <taxon>Actinomycetota</taxon>
        <taxon>Actinomycetes</taxon>
        <taxon>Pseudonocardiales</taxon>
        <taxon>Pseudonocardiaceae</taxon>
        <taxon>Amycolatopsis</taxon>
    </lineage>
</organism>
<gene>
    <name evidence="4" type="ORF">GCM10022222_44210</name>
</gene>
<keyword evidence="5" id="KW-1185">Reference proteome</keyword>
<name>A0ABP6WTQ1_9PSEU</name>
<evidence type="ECO:0000313" key="5">
    <source>
        <dbReference type="Proteomes" id="UP001500689"/>
    </source>
</evidence>
<dbReference type="PANTHER" id="PTHR11645:SF13">
    <property type="entry name" value="PYRROLINE-5-CARBOXYLATE REDUCTASE CATALYTIC N-TERMINAL DOMAIN-CONTAINING PROTEIN"/>
    <property type="match status" value="1"/>
</dbReference>
<dbReference type="Proteomes" id="UP001500689">
    <property type="component" value="Unassembled WGS sequence"/>
</dbReference>
<evidence type="ECO:0000259" key="3">
    <source>
        <dbReference type="Pfam" id="PF14748"/>
    </source>
</evidence>
<evidence type="ECO:0000259" key="2">
    <source>
        <dbReference type="Pfam" id="PF03807"/>
    </source>
</evidence>
<dbReference type="InterPro" id="IPR028939">
    <property type="entry name" value="P5C_Rdtase_cat_N"/>
</dbReference>
<dbReference type="Pfam" id="PF14748">
    <property type="entry name" value="P5CR_dimer"/>
    <property type="match status" value="1"/>
</dbReference>
<reference evidence="5" key="1">
    <citation type="journal article" date="2019" name="Int. J. Syst. Evol. Microbiol.">
        <title>The Global Catalogue of Microorganisms (GCM) 10K type strain sequencing project: providing services to taxonomists for standard genome sequencing and annotation.</title>
        <authorList>
            <consortium name="The Broad Institute Genomics Platform"/>
            <consortium name="The Broad Institute Genome Sequencing Center for Infectious Disease"/>
            <person name="Wu L."/>
            <person name="Ma J."/>
        </authorList>
    </citation>
    <scope>NUCLEOTIDE SEQUENCE [LARGE SCALE GENOMIC DNA]</scope>
    <source>
        <strain evidence="5">JCM 16898</strain>
    </source>
</reference>
<dbReference type="InterPro" id="IPR008927">
    <property type="entry name" value="6-PGluconate_DH-like_C_sf"/>
</dbReference>
<dbReference type="InterPro" id="IPR036291">
    <property type="entry name" value="NAD(P)-bd_dom_sf"/>
</dbReference>
<dbReference type="InterPro" id="IPR029036">
    <property type="entry name" value="P5CR_dimer"/>
</dbReference>